<dbReference type="AlphaFoldDB" id="A0A7C1P519"/>
<name>A0A7C1P519_THEPE</name>
<sequence length="62" mass="6863">MCAYLRGFCSKLAYLRSRKDAAVVVVFGEGMGRLVRGLLEVLRSPHYELMIARTTPGSSSIE</sequence>
<comment type="caution">
    <text evidence="1">The sequence shown here is derived from an EMBL/GenBank/DDBJ whole genome shotgun (WGS) entry which is preliminary data.</text>
</comment>
<organism evidence="1">
    <name type="scientific">Thermofilum pendens</name>
    <dbReference type="NCBI Taxonomy" id="2269"/>
    <lineage>
        <taxon>Archaea</taxon>
        <taxon>Thermoproteota</taxon>
        <taxon>Thermoprotei</taxon>
        <taxon>Thermofilales</taxon>
        <taxon>Thermofilaceae</taxon>
        <taxon>Thermofilum</taxon>
    </lineage>
</organism>
<accession>A0A7C1P519</accession>
<protein>
    <submittedName>
        <fullName evidence="1">Uncharacterized protein</fullName>
    </submittedName>
</protein>
<dbReference type="EMBL" id="DSKP01000141">
    <property type="protein sequence ID" value="HEB48932.1"/>
    <property type="molecule type" value="Genomic_DNA"/>
</dbReference>
<proteinExistence type="predicted"/>
<reference evidence="1" key="1">
    <citation type="journal article" date="2020" name="mSystems">
        <title>Genome- and Community-Level Interaction Insights into Carbon Utilization and Element Cycling Functions of Hydrothermarchaeota in Hydrothermal Sediment.</title>
        <authorList>
            <person name="Zhou Z."/>
            <person name="Liu Y."/>
            <person name="Xu W."/>
            <person name="Pan J."/>
            <person name="Luo Z.H."/>
            <person name="Li M."/>
        </authorList>
    </citation>
    <scope>NUCLEOTIDE SEQUENCE [LARGE SCALE GENOMIC DNA]</scope>
    <source>
        <strain evidence="1">SpSt-25</strain>
    </source>
</reference>
<evidence type="ECO:0000313" key="1">
    <source>
        <dbReference type="EMBL" id="HEB48932.1"/>
    </source>
</evidence>
<gene>
    <name evidence="1" type="ORF">ENP77_03975</name>
</gene>